<protein>
    <recommendedName>
        <fullName evidence="3">Xaa-Pro dipeptidyl-peptidase-like domain-containing protein</fullName>
    </recommendedName>
</protein>
<accession>A0ABT5C618</accession>
<dbReference type="RefSeq" id="WP_272097634.1">
    <property type="nucleotide sequence ID" value="NZ_JAQNDK010000002.1"/>
</dbReference>
<organism evidence="1 2">
    <name type="scientific">Sorangium atrum</name>
    <dbReference type="NCBI Taxonomy" id="2995308"/>
    <lineage>
        <taxon>Bacteria</taxon>
        <taxon>Pseudomonadati</taxon>
        <taxon>Myxococcota</taxon>
        <taxon>Polyangia</taxon>
        <taxon>Polyangiales</taxon>
        <taxon>Polyangiaceae</taxon>
        <taxon>Sorangium</taxon>
    </lineage>
</organism>
<keyword evidence="2" id="KW-1185">Reference proteome</keyword>
<dbReference type="EMBL" id="JAQNDK010000002">
    <property type="protein sequence ID" value="MDC0680602.1"/>
    <property type="molecule type" value="Genomic_DNA"/>
</dbReference>
<proteinExistence type="predicted"/>
<dbReference type="Gene3D" id="3.40.50.1820">
    <property type="entry name" value="alpha/beta hydrolase"/>
    <property type="match status" value="1"/>
</dbReference>
<reference evidence="1 2" key="1">
    <citation type="submission" date="2023-01" db="EMBL/GenBank/DDBJ databases">
        <title>Minimal conservation of predation-associated metabolite biosynthetic gene clusters underscores biosynthetic potential of Myxococcota including descriptions for ten novel species: Archangium lansinium sp. nov., Myxococcus landrumus sp. nov., Nannocystis bai.</title>
        <authorList>
            <person name="Ahearne A."/>
            <person name="Stevens C."/>
            <person name="Dowd S."/>
        </authorList>
    </citation>
    <scope>NUCLEOTIDE SEQUENCE [LARGE SCALE GENOMIC DNA]</scope>
    <source>
        <strain evidence="1 2">WIWO2</strain>
    </source>
</reference>
<name>A0ABT5C618_9BACT</name>
<evidence type="ECO:0000313" key="1">
    <source>
        <dbReference type="EMBL" id="MDC0680602.1"/>
    </source>
</evidence>
<comment type="caution">
    <text evidence="1">The sequence shown here is derived from an EMBL/GenBank/DDBJ whole genome shotgun (WGS) entry which is preliminary data.</text>
</comment>
<gene>
    <name evidence="1" type="ORF">POL72_22880</name>
</gene>
<dbReference type="InterPro" id="IPR029058">
    <property type="entry name" value="AB_hydrolase_fold"/>
</dbReference>
<evidence type="ECO:0000313" key="2">
    <source>
        <dbReference type="Proteomes" id="UP001217485"/>
    </source>
</evidence>
<dbReference type="Proteomes" id="UP001217485">
    <property type="component" value="Unassembled WGS sequence"/>
</dbReference>
<evidence type="ECO:0008006" key="3">
    <source>
        <dbReference type="Google" id="ProtNLM"/>
    </source>
</evidence>
<dbReference type="SUPFAM" id="SSF53474">
    <property type="entry name" value="alpha/beta-Hydrolases"/>
    <property type="match status" value="1"/>
</dbReference>
<sequence>MLGWFGFLAGSAFGAYDIASVEVTRPHPSLERVVYEVEAGDSPLDRFSIIHVSKRGAGRGCSEPVILLSPFSLPGEFYEISETGRYAKSAAGELAMAGHDVWLVDQRRTELPPGACESGAADCSVMADWSFDTLSGDALFALSLVRSQHPGARPVIGGFSAGANTAMATVNRAPGAFSGVFLYEGTFYTEDPAIAAHNDAICSNLEGALAAGSTYDPSLAVLGLALRGAAADPQGEFPLPIFPPGTTNQLAMLLVFGAPPPPGALAPTPSFVRTVADFETQSLVYSDQSRLELVGPLFDNYGSLAAIRDLACGLSGRDASHYSNLSAFRGDVLIYVEGTGFGPAMFDSAGLFDRAASVTIDHNPELGEADVYFNVHWKRTFLDPFTRWLRRKI</sequence>